<feature type="compositionally biased region" description="Pro residues" evidence="4">
    <location>
        <begin position="296"/>
        <end position="319"/>
    </location>
</feature>
<organism evidence="5 6">
    <name type="scientific">Pseudomyxococcus hansupus</name>
    <dbReference type="NCBI Taxonomy" id="1297742"/>
    <lineage>
        <taxon>Bacteria</taxon>
        <taxon>Pseudomonadati</taxon>
        <taxon>Myxococcota</taxon>
        <taxon>Myxococcia</taxon>
        <taxon>Myxococcales</taxon>
        <taxon>Cystobacterineae</taxon>
        <taxon>Myxococcaceae</taxon>
        <taxon>Pseudomyxococcus</taxon>
    </lineage>
</organism>
<dbReference type="SUPFAM" id="SSF48452">
    <property type="entry name" value="TPR-like"/>
    <property type="match status" value="3"/>
</dbReference>
<keyword evidence="2 3" id="KW-0802">TPR repeat</keyword>
<keyword evidence="6" id="KW-1185">Reference proteome</keyword>
<feature type="compositionally biased region" description="Low complexity" evidence="4">
    <location>
        <begin position="817"/>
        <end position="831"/>
    </location>
</feature>
<name>A0A0H4WLG8_9BACT</name>
<dbReference type="KEGG" id="mym:A176_001143"/>
<evidence type="ECO:0000256" key="4">
    <source>
        <dbReference type="SAM" id="MobiDB-lite"/>
    </source>
</evidence>
<feature type="region of interest" description="Disordered" evidence="4">
    <location>
        <begin position="817"/>
        <end position="836"/>
    </location>
</feature>
<feature type="region of interest" description="Disordered" evidence="4">
    <location>
        <begin position="1043"/>
        <end position="1067"/>
    </location>
</feature>
<dbReference type="PATRIC" id="fig|1297742.4.peg.1161"/>
<protein>
    <submittedName>
        <fullName evidence="5">TPR domain protein, putative</fullName>
    </submittedName>
</protein>
<dbReference type="OrthoDB" id="5482461at2"/>
<feature type="compositionally biased region" description="Acidic residues" evidence="4">
    <location>
        <begin position="702"/>
        <end position="718"/>
    </location>
</feature>
<evidence type="ECO:0000256" key="1">
    <source>
        <dbReference type="ARBA" id="ARBA00022737"/>
    </source>
</evidence>
<feature type="compositionally biased region" description="Low complexity" evidence="4">
    <location>
        <begin position="719"/>
        <end position="731"/>
    </location>
</feature>
<dbReference type="RefSeq" id="WP_002638911.1">
    <property type="nucleotide sequence ID" value="NZ_CP012109.1"/>
</dbReference>
<dbReference type="Gene3D" id="1.25.40.10">
    <property type="entry name" value="Tetratricopeptide repeat domain"/>
    <property type="match status" value="5"/>
</dbReference>
<accession>A0A0H4WLG8</accession>
<proteinExistence type="predicted"/>
<dbReference type="eggNOG" id="COG0457">
    <property type="taxonomic scope" value="Bacteria"/>
</dbReference>
<feature type="compositionally biased region" description="Low complexity" evidence="4">
    <location>
        <begin position="1046"/>
        <end position="1067"/>
    </location>
</feature>
<dbReference type="STRING" id="1297742.A176_001143"/>
<dbReference type="AlphaFoldDB" id="A0A0H4WLG8"/>
<dbReference type="EMBL" id="CP012109">
    <property type="protein sequence ID" value="AKQ64231.1"/>
    <property type="molecule type" value="Genomic_DNA"/>
</dbReference>
<gene>
    <name evidence="5" type="ORF">A176_001143</name>
</gene>
<feature type="repeat" description="TPR" evidence="3">
    <location>
        <begin position="57"/>
        <end position="90"/>
    </location>
</feature>
<dbReference type="Proteomes" id="UP000009026">
    <property type="component" value="Chromosome"/>
</dbReference>
<feature type="repeat" description="TPR" evidence="3">
    <location>
        <begin position="3"/>
        <end position="36"/>
    </location>
</feature>
<evidence type="ECO:0000313" key="5">
    <source>
        <dbReference type="EMBL" id="AKQ64231.1"/>
    </source>
</evidence>
<feature type="region of interest" description="Disordered" evidence="4">
    <location>
        <begin position="589"/>
        <end position="620"/>
    </location>
</feature>
<evidence type="ECO:0000313" key="6">
    <source>
        <dbReference type="Proteomes" id="UP000009026"/>
    </source>
</evidence>
<feature type="repeat" description="TPR" evidence="3">
    <location>
        <begin position="344"/>
        <end position="377"/>
    </location>
</feature>
<feature type="region of interest" description="Disordered" evidence="4">
    <location>
        <begin position="702"/>
        <end position="775"/>
    </location>
</feature>
<dbReference type="Pfam" id="PF13414">
    <property type="entry name" value="TPR_11"/>
    <property type="match status" value="1"/>
</dbReference>
<dbReference type="SMART" id="SM00028">
    <property type="entry name" value="TPR"/>
    <property type="match status" value="8"/>
</dbReference>
<keyword evidence="1" id="KW-0677">Repeat</keyword>
<reference evidence="5 6" key="1">
    <citation type="journal article" date="2016" name="PLoS ONE">
        <title>Complete Genome Sequence and Comparative Genomics of a Novel Myxobacterium Myxococcus hansupus.</title>
        <authorList>
            <person name="Sharma G."/>
            <person name="Narwani T."/>
            <person name="Subramanian S."/>
        </authorList>
    </citation>
    <scope>NUCLEOTIDE SEQUENCE [LARGE SCALE GENOMIC DNA]</scope>
    <source>
        <strain evidence="6">mixupus</strain>
    </source>
</reference>
<dbReference type="PANTHER" id="PTHR45586">
    <property type="entry name" value="TPR REPEAT-CONTAINING PROTEIN PA4667"/>
    <property type="match status" value="1"/>
</dbReference>
<dbReference type="PROSITE" id="PS50005">
    <property type="entry name" value="TPR"/>
    <property type="match status" value="3"/>
</dbReference>
<feature type="compositionally biased region" description="Pro residues" evidence="4">
    <location>
        <begin position="327"/>
        <end position="337"/>
    </location>
</feature>
<sequence>MDKNKIIEAAAKLVAKGAYDKAIKEYQKVLEVDPKDIRVLQKMGELYQKKNDNPQAAHFFTKVAESYSSDGFFLKAVALYKQVLKLNPNLLEVNLKLAELHQQLGLMSEAMAYFQIVANHYDKAGDTKSSLDTLKKMVDLDPENVASKIKLAELYARENMTREAAQEFKRAAEYLKRNSRADDWLRVAERLSALEPDNLPLSKELATSYLQRGDQKRALAKLQVCFKADGRDVETLTLLAQAFQGLGQTSKTVSVYKELAKIHQERGRLTESEAVWTQIEVLDPQDPDLLARRAPEPAPAPAAPQPTAAPQPAPRPAAPQPAAAAPAPAPVAPPPPAGMGREQLSKLLTETDVYVKYGLHDKALEHLRKVFSVDPENLDAHEKAYQIYVASGNMAQASEQLLNVLRLCTRSAEVQRAQPYLATILQENPAHPEVPAFLSVLRTEGPVVAAPSPVSMVESVGEDAILVDSSDDEILVAPPPEDALLHPPGDELALATLPSSDSDEVIEEDSDSTVISEEALVGEAITSGEFEVYGSTEPEDLAAASVDETLVTDDSGLGLSDEPGLGFTDDEPLVASGDEDLAGATAYSLDDESLVDDGTATSMEGLSLGDEDEPQPTQMHAPSQALLDEASPDTLQLPTFDDEAPPPLGMEDVPTRVGAAPLTAADLDEDPFGGPALGDPLEFEEPTASHAIVVDDEPVVEEPAVEEAADLVADEEPEPVSYEEPVAYEEPLSYEEPVSYDEPAPEAEAAPVAEAEAEAEAESAPDEEEPAAEECDEASFFLDQGLFEEAREILETVMIAFPGHARASELMERLEAAEAGGAAEAGPSEPAHIPSVQPVTDALDDEPAEATTGERDAFDLAAELAGEIDNFGDDAGATPLPAEEDFQYSVEEVFSEFKKSLAKVVKPEDVDTHYDLGIAYKEMGLLDDALHEFDVARQGSVGTKRELDCITMMGMLQLLRGDAVAAVEAFREGLGNPNATGEAAKALGFELAAAYEAQGDEGKALFHYQRVAAMDAKYRDVSGHVSRLAATVAPVEDLVPMPSTNGAKASSAPAPAGAAAPTTTPIPAAGASKARKVGYL</sequence>
<dbReference type="InterPro" id="IPR051012">
    <property type="entry name" value="CellSynth/LPSAsmb/PSIAsmb"/>
</dbReference>
<dbReference type="InterPro" id="IPR011990">
    <property type="entry name" value="TPR-like_helical_dom_sf"/>
</dbReference>
<evidence type="ECO:0000256" key="3">
    <source>
        <dbReference type="PROSITE-ProRule" id="PRU00339"/>
    </source>
</evidence>
<dbReference type="PANTHER" id="PTHR45586:SF14">
    <property type="entry name" value="TETRATRICOPEPTIDE TPR_2 REPEAT PROTEIN"/>
    <property type="match status" value="1"/>
</dbReference>
<evidence type="ECO:0000256" key="2">
    <source>
        <dbReference type="ARBA" id="ARBA00022803"/>
    </source>
</evidence>
<feature type="region of interest" description="Disordered" evidence="4">
    <location>
        <begin position="553"/>
        <end position="576"/>
    </location>
</feature>
<feature type="compositionally biased region" description="Acidic residues" evidence="4">
    <location>
        <begin position="755"/>
        <end position="775"/>
    </location>
</feature>
<dbReference type="InterPro" id="IPR019734">
    <property type="entry name" value="TPR_rpt"/>
</dbReference>
<feature type="region of interest" description="Disordered" evidence="4">
    <location>
        <begin position="289"/>
        <end position="341"/>
    </location>
</feature>